<evidence type="ECO:0000313" key="2">
    <source>
        <dbReference type="EMBL" id="KAI8576908.1"/>
    </source>
</evidence>
<dbReference type="AlphaFoldDB" id="A0AAD5E4A5"/>
<evidence type="ECO:0000256" key="1">
    <source>
        <dbReference type="SAM" id="MobiDB-lite"/>
    </source>
</evidence>
<dbReference type="Proteomes" id="UP001206595">
    <property type="component" value="Unassembled WGS sequence"/>
</dbReference>
<comment type="caution">
    <text evidence="2">The sequence shown here is derived from an EMBL/GenBank/DDBJ whole genome shotgun (WGS) entry which is preliminary data.</text>
</comment>
<reference evidence="2" key="1">
    <citation type="submission" date="2021-06" db="EMBL/GenBank/DDBJ databases">
        <authorList>
            <consortium name="DOE Joint Genome Institute"/>
            <person name="Mondo S.J."/>
            <person name="Amses K.R."/>
            <person name="Simmons D.R."/>
            <person name="Longcore J.E."/>
            <person name="Seto K."/>
            <person name="Alves G.H."/>
            <person name="Bonds A.E."/>
            <person name="Quandt C.A."/>
            <person name="Davis W.J."/>
            <person name="Chang Y."/>
            <person name="Letcher P.M."/>
            <person name="Powell M.J."/>
            <person name="Kuo A."/>
            <person name="Labutti K."/>
            <person name="Pangilinan J."/>
            <person name="Andreopoulos W."/>
            <person name="Tritt A."/>
            <person name="Riley R."/>
            <person name="Hundley H."/>
            <person name="Johnson J."/>
            <person name="Lipzen A."/>
            <person name="Barry K."/>
            <person name="Berbee M.L."/>
            <person name="Buchler N.E."/>
            <person name="Grigoriev I.V."/>
            <person name="Spatafora J.W."/>
            <person name="Stajich J.E."/>
            <person name="James T.Y."/>
        </authorList>
    </citation>
    <scope>NUCLEOTIDE SEQUENCE</scope>
    <source>
        <strain evidence="2">AG</strain>
    </source>
</reference>
<keyword evidence="3" id="KW-1185">Reference proteome</keyword>
<reference evidence="2" key="2">
    <citation type="journal article" date="2022" name="Proc. Natl. Acad. Sci. U.S.A.">
        <title>Diploid-dominant life cycles characterize the early evolution of Fungi.</title>
        <authorList>
            <person name="Amses K.R."/>
            <person name="Simmons D.R."/>
            <person name="Longcore J.E."/>
            <person name="Mondo S.J."/>
            <person name="Seto K."/>
            <person name="Jeronimo G.H."/>
            <person name="Bonds A.E."/>
            <person name="Quandt C.A."/>
            <person name="Davis W.J."/>
            <person name="Chang Y."/>
            <person name="Federici B.A."/>
            <person name="Kuo A."/>
            <person name="LaButti K."/>
            <person name="Pangilinan J."/>
            <person name="Andreopoulos W."/>
            <person name="Tritt A."/>
            <person name="Riley R."/>
            <person name="Hundley H."/>
            <person name="Johnson J."/>
            <person name="Lipzen A."/>
            <person name="Barry K."/>
            <person name="Lang B.F."/>
            <person name="Cuomo C.A."/>
            <person name="Buchler N.E."/>
            <person name="Grigoriev I.V."/>
            <person name="Spatafora J.W."/>
            <person name="Stajich J.E."/>
            <person name="James T.Y."/>
        </authorList>
    </citation>
    <scope>NUCLEOTIDE SEQUENCE</scope>
    <source>
        <strain evidence="2">AG</strain>
    </source>
</reference>
<organism evidence="2 3">
    <name type="scientific">Umbelopsis ramanniana AG</name>
    <dbReference type="NCBI Taxonomy" id="1314678"/>
    <lineage>
        <taxon>Eukaryota</taxon>
        <taxon>Fungi</taxon>
        <taxon>Fungi incertae sedis</taxon>
        <taxon>Mucoromycota</taxon>
        <taxon>Mucoromycotina</taxon>
        <taxon>Umbelopsidomycetes</taxon>
        <taxon>Umbelopsidales</taxon>
        <taxon>Umbelopsidaceae</taxon>
        <taxon>Umbelopsis</taxon>
    </lineage>
</organism>
<name>A0AAD5E4A5_UMBRA</name>
<dbReference type="EMBL" id="MU620947">
    <property type="protein sequence ID" value="KAI8576908.1"/>
    <property type="molecule type" value="Genomic_DNA"/>
</dbReference>
<evidence type="ECO:0000313" key="3">
    <source>
        <dbReference type="Proteomes" id="UP001206595"/>
    </source>
</evidence>
<proteinExistence type="predicted"/>
<feature type="region of interest" description="Disordered" evidence="1">
    <location>
        <begin position="110"/>
        <end position="133"/>
    </location>
</feature>
<feature type="compositionally biased region" description="Basic and acidic residues" evidence="1">
    <location>
        <begin position="41"/>
        <end position="53"/>
    </location>
</feature>
<feature type="region of interest" description="Disordered" evidence="1">
    <location>
        <begin position="40"/>
        <end position="64"/>
    </location>
</feature>
<protein>
    <submittedName>
        <fullName evidence="2">Uncharacterized protein</fullName>
    </submittedName>
</protein>
<accession>A0AAD5E4A5</accession>
<gene>
    <name evidence="2" type="ORF">K450DRAFT_274225</name>
</gene>
<sequence>MLDINLTFSTFIRHIANAEENALVEKGIVRDAKPQQLWSEIKSDDDGEVDHKGGQGGKGGHRSDECATRSVSILIGSSTYAIPCLGAGSIVDVNGFIPIAFPSLFPSPSPESSSIANSASSTVSETTITPTTTSTASICPNTQTACRNNGICTDCTQGGASQNSICSNGVCTCPNVDVACTNGNLGQNTCSACTETNQVCNAGSCCLPDGNLVVHDLMDFKESFIAKGLRASASNASQ</sequence>
<dbReference type="GeneID" id="75918451"/>
<dbReference type="RefSeq" id="XP_051441912.1">
    <property type="nucleotide sequence ID" value="XM_051593109.1"/>
</dbReference>